<dbReference type="EMBL" id="ACIP02000001">
    <property type="protein sequence ID" value="EEP28666.1"/>
    <property type="molecule type" value="Genomic_DNA"/>
</dbReference>
<organism evidence="1 2">
    <name type="scientific">Shuttleworthella satelles DSM 14600</name>
    <dbReference type="NCBI Taxonomy" id="626523"/>
    <lineage>
        <taxon>Bacteria</taxon>
        <taxon>Bacillati</taxon>
        <taxon>Bacillota</taxon>
        <taxon>Clostridia</taxon>
        <taxon>Lachnospirales</taxon>
        <taxon>Lachnospiraceae</taxon>
        <taxon>Shuttleworthella</taxon>
    </lineage>
</organism>
<comment type="caution">
    <text evidence="1">The sequence shown here is derived from an EMBL/GenBank/DDBJ whole genome shotgun (WGS) entry which is preliminary data.</text>
</comment>
<protein>
    <submittedName>
        <fullName evidence="1">Uncharacterized protein</fullName>
    </submittedName>
</protein>
<accession>C4GA88</accession>
<gene>
    <name evidence="1" type="ORF">GCWU000342_00006</name>
</gene>
<name>C4GA88_9FIRM</name>
<keyword evidence="2" id="KW-1185">Reference proteome</keyword>
<proteinExistence type="predicted"/>
<evidence type="ECO:0000313" key="2">
    <source>
        <dbReference type="Proteomes" id="UP000003494"/>
    </source>
</evidence>
<dbReference type="HOGENOM" id="CLU_2939287_0_0_9"/>
<sequence>MDHFLEVTHTASLISRMNDFICLLSQILSIFPIGHNPVCKTRIGNQKAAQTSDRRSMPQA</sequence>
<evidence type="ECO:0000313" key="1">
    <source>
        <dbReference type="EMBL" id="EEP28666.1"/>
    </source>
</evidence>
<reference evidence="1" key="1">
    <citation type="submission" date="2009-04" db="EMBL/GenBank/DDBJ databases">
        <authorList>
            <person name="Weinstock G."/>
            <person name="Sodergren E."/>
            <person name="Clifton S."/>
            <person name="Fulton L."/>
            <person name="Fulton B."/>
            <person name="Courtney L."/>
            <person name="Fronick C."/>
            <person name="Harrison M."/>
            <person name="Strong C."/>
            <person name="Farmer C."/>
            <person name="Delahaunty K."/>
            <person name="Markovic C."/>
            <person name="Hall O."/>
            <person name="Minx P."/>
            <person name="Tomlinson C."/>
            <person name="Mitreva M."/>
            <person name="Nelson J."/>
            <person name="Hou S."/>
            <person name="Wollam A."/>
            <person name="Pepin K.H."/>
            <person name="Johnson M."/>
            <person name="Bhonagiri V."/>
            <person name="Nash W.E."/>
            <person name="Warren W."/>
            <person name="Chinwalla A."/>
            <person name="Mardis E.R."/>
            <person name="Wilson R.K."/>
        </authorList>
    </citation>
    <scope>NUCLEOTIDE SEQUENCE [LARGE SCALE GENOMIC DNA]</scope>
    <source>
        <strain evidence="1">DSM 14600</strain>
    </source>
</reference>
<dbReference type="Proteomes" id="UP000003494">
    <property type="component" value="Unassembled WGS sequence"/>
</dbReference>
<dbReference type="AlphaFoldDB" id="C4GA88"/>